<evidence type="ECO:0000313" key="2">
    <source>
        <dbReference type="Proteomes" id="UP001163603"/>
    </source>
</evidence>
<gene>
    <name evidence="1" type="ORF">Pint_20393</name>
</gene>
<evidence type="ECO:0000313" key="1">
    <source>
        <dbReference type="EMBL" id="KAJ0014090.1"/>
    </source>
</evidence>
<protein>
    <submittedName>
        <fullName evidence="1">Uncharacterized protein</fullName>
    </submittedName>
</protein>
<sequence length="1223" mass="135965">MQGYSNGGGGGEGGPADLAKLQSIMQSIEIACSSIQMHVNPAAAEATILALCQSPQPYKACQFILALDVSSIAPYDCGAFQVIAFILFLSNLAENSQVTNARFQAAAAIRDAAMREWAFLTADDRRGLISFCLCFVMQHACSPEGYVQAKVSSVAAQLIKRGWLDLSASEKEAFFNQVNQAIYCNHGVDVQFIGINFLESLVHVSEFSPTTSSAMGLPREFHEQCRMSLELDYLKTFYCWARDAAISVTKVIIESDAAVSEVKVCTAALRLLLQILNWDFRYNTSGTKMSINVFSAGVRQDSASAKRTECILVQPGPAWRDVLISSGHVEWVLNLYAALREKFSCKGYWLDCPIAVSARKLIVQFCSLTGTIFSSDNGQMQEYHLLQLLSGILPWVDPPDVVAKAIESGKSESEMLDGCRALLSIATVTTPFIFDQLLKSISVDHLFVITLLLQVFAMMFRPFGTLTLLSTLMCEVIKNLMLNSSEEGTWSWDARDILLDTWTTLLVSIDSKEGNALLPSEVLNATASLFALIVECELKVASMSAMDDDFNYVQASISAMDERLSSYALIARAAIDATVPLLMRLFTERFARLHQGRGMIDPTETLEELYSLLLITGHVLADEGEGETPLVPNAIQTCFLDTLEADKHPVVILSGSIIKFAEQCLDPEMRLSVFSPRLMEAIVWFLARWSQTYLMPFEEIRDGYSNFGHDYEHQLQSLHSRKALLSFFGEHNQGKLVLDIIVRVAITTLVSYPGEKDLQELTCNQLLHALVQGKNICLHLVALDSWRELANAFANGKTLFLLNSTNQRSLAQTLVLSAYGMRNAEASNQYVRDLTNHIMTYLVELSNKNNLKNVAQQPDVILSVSCLLERLRGAANATEPRTQKALYELGFSVMNPILLLLEVYKHESAVVYLLLKFIVDWVDGQISYLEAQETAVVVDFCMRLLQLYASHNIGKVLMTLSSSLLNEAKTEKYKDLRALLQLLSSLCSKDLVDFSSDSIEAQGTNISQVVFFGLHIVTPLISLDLLKYPKLCHDYFALLSHMLEVYPETVAQLNTEALAHVLGTLDFGLHHQDSEVVDMCLRALKALASFHYKEMSASKVGLGPLAAGLKDSNGNPQEGILSQFLRSLLQLLLFEDYSPDLVSTAADALFPLILCEQGLYQRLGNELIERQVNPTLRSRLTNALQSLTNSNQLSSTLDRVNYQRFRKNLNNFLIEVRGFLRTM</sequence>
<keyword evidence="2" id="KW-1185">Reference proteome</keyword>
<accession>A0ACC0XCE5</accession>
<reference evidence="2" key="1">
    <citation type="journal article" date="2023" name="G3 (Bethesda)">
        <title>Genome assembly and association tests identify interacting loci associated with vigor, precocity, and sex in interspecific pistachio rootstocks.</title>
        <authorList>
            <person name="Palmer W."/>
            <person name="Jacygrad E."/>
            <person name="Sagayaradj S."/>
            <person name="Cavanaugh K."/>
            <person name="Han R."/>
            <person name="Bertier L."/>
            <person name="Beede B."/>
            <person name="Kafkas S."/>
            <person name="Golino D."/>
            <person name="Preece J."/>
            <person name="Michelmore R."/>
        </authorList>
    </citation>
    <scope>NUCLEOTIDE SEQUENCE [LARGE SCALE GENOMIC DNA]</scope>
</reference>
<dbReference type="Proteomes" id="UP001163603">
    <property type="component" value="Chromosome 13"/>
</dbReference>
<name>A0ACC0XCE5_9ROSI</name>
<dbReference type="EMBL" id="CM047748">
    <property type="protein sequence ID" value="KAJ0014090.1"/>
    <property type="molecule type" value="Genomic_DNA"/>
</dbReference>
<organism evidence="1 2">
    <name type="scientific">Pistacia integerrima</name>
    <dbReference type="NCBI Taxonomy" id="434235"/>
    <lineage>
        <taxon>Eukaryota</taxon>
        <taxon>Viridiplantae</taxon>
        <taxon>Streptophyta</taxon>
        <taxon>Embryophyta</taxon>
        <taxon>Tracheophyta</taxon>
        <taxon>Spermatophyta</taxon>
        <taxon>Magnoliopsida</taxon>
        <taxon>eudicotyledons</taxon>
        <taxon>Gunneridae</taxon>
        <taxon>Pentapetalae</taxon>
        <taxon>rosids</taxon>
        <taxon>malvids</taxon>
        <taxon>Sapindales</taxon>
        <taxon>Anacardiaceae</taxon>
        <taxon>Pistacia</taxon>
    </lineage>
</organism>
<comment type="caution">
    <text evidence="1">The sequence shown here is derived from an EMBL/GenBank/DDBJ whole genome shotgun (WGS) entry which is preliminary data.</text>
</comment>
<proteinExistence type="predicted"/>